<feature type="region of interest" description="Disordered" evidence="1">
    <location>
        <begin position="192"/>
        <end position="234"/>
    </location>
</feature>
<gene>
    <name evidence="2" type="ORF">PTT_07612</name>
</gene>
<dbReference type="AlphaFoldDB" id="E3RI18"/>
<accession>E3RI18</accession>
<feature type="compositionally biased region" description="Acidic residues" evidence="1">
    <location>
        <begin position="192"/>
        <end position="204"/>
    </location>
</feature>
<evidence type="ECO:0000313" key="3">
    <source>
        <dbReference type="Proteomes" id="UP000001067"/>
    </source>
</evidence>
<dbReference type="HOGENOM" id="CLU_1185553_0_0_1"/>
<keyword evidence="3" id="KW-1185">Reference proteome</keyword>
<feature type="compositionally biased region" description="Polar residues" evidence="1">
    <location>
        <begin position="217"/>
        <end position="234"/>
    </location>
</feature>
<name>E3RI18_PYRTT</name>
<evidence type="ECO:0000313" key="2">
    <source>
        <dbReference type="EMBL" id="EFQ94630.1"/>
    </source>
</evidence>
<evidence type="ECO:0000256" key="1">
    <source>
        <dbReference type="SAM" id="MobiDB-lite"/>
    </source>
</evidence>
<dbReference type="EMBL" id="GL533202">
    <property type="protein sequence ID" value="EFQ94630.1"/>
    <property type="molecule type" value="Genomic_DNA"/>
</dbReference>
<organism evidence="3">
    <name type="scientific">Pyrenophora teres f. teres (strain 0-1)</name>
    <name type="common">Barley net blotch fungus</name>
    <name type="synonym">Drechslera teres f. teres</name>
    <dbReference type="NCBI Taxonomy" id="861557"/>
    <lineage>
        <taxon>Eukaryota</taxon>
        <taxon>Fungi</taxon>
        <taxon>Dikarya</taxon>
        <taxon>Ascomycota</taxon>
        <taxon>Pezizomycotina</taxon>
        <taxon>Dothideomycetes</taxon>
        <taxon>Pleosporomycetidae</taxon>
        <taxon>Pleosporales</taxon>
        <taxon>Pleosporineae</taxon>
        <taxon>Pleosporaceae</taxon>
        <taxon>Pyrenophora</taxon>
    </lineage>
</organism>
<dbReference type="KEGG" id="pte:PTT_07612"/>
<proteinExistence type="predicted"/>
<sequence length="234" mass="26196">MPNVPNHIILDEANGIISCALHKFALLPANVYKHFDEEHKGETSTEERRAIQAAVDKLGQEVVLRQSYEDFSIPTQVVAAYPGLALHKASHRCRKCGVVRGGQTAQHNMENHLRQEHSIYVPPKLTTLSRKSWYSTHVHIAVTQRFFASVPPQYRDLQLTRKFEINITSILRIPGHTIEPLNKLPRSFPLDDISDSSSLDEDTGDTIYISDGDTHSAAPSPSTLLQEQLNSADL</sequence>
<protein>
    <submittedName>
        <fullName evidence="2">Uncharacterized protein</fullName>
    </submittedName>
</protein>
<dbReference type="Proteomes" id="UP000001067">
    <property type="component" value="Unassembled WGS sequence"/>
</dbReference>
<reference evidence="2 3" key="1">
    <citation type="journal article" date="2010" name="Genome Biol.">
        <title>A first genome assembly of the barley fungal pathogen Pyrenophora teres f. teres.</title>
        <authorList>
            <person name="Ellwood S.R."/>
            <person name="Liu Z."/>
            <person name="Syme R.A."/>
            <person name="Lai Z."/>
            <person name="Hane J.K."/>
            <person name="Keiper F."/>
            <person name="Moffat C.S."/>
            <person name="Oliver R.P."/>
            <person name="Friesen T.L."/>
        </authorList>
    </citation>
    <scope>NUCLEOTIDE SEQUENCE [LARGE SCALE GENOMIC DNA]</scope>
    <source>
        <strain evidence="2 3">0-1</strain>
    </source>
</reference>